<keyword evidence="1" id="KW-0812">Transmembrane</keyword>
<dbReference type="PANTHER" id="PTHR30619">
    <property type="entry name" value="DNA INTERNALIZATION/COMPETENCE PROTEIN COMEC/REC2"/>
    <property type="match status" value="1"/>
</dbReference>
<dbReference type="EMBL" id="MHLW01000008">
    <property type="protein sequence ID" value="OGZ18256.1"/>
    <property type="molecule type" value="Genomic_DNA"/>
</dbReference>
<keyword evidence="1" id="KW-0472">Membrane</keyword>
<feature type="transmembrane region" description="Helical" evidence="1">
    <location>
        <begin position="9"/>
        <end position="29"/>
    </location>
</feature>
<dbReference type="AlphaFoldDB" id="A0A1G2DXF2"/>
<dbReference type="CDD" id="cd07731">
    <property type="entry name" value="ComA-like_MBL-fold"/>
    <property type="match status" value="1"/>
</dbReference>
<evidence type="ECO:0000313" key="3">
    <source>
        <dbReference type="EMBL" id="OGZ18256.1"/>
    </source>
</evidence>
<dbReference type="Pfam" id="PF00753">
    <property type="entry name" value="Lactamase_B"/>
    <property type="match status" value="2"/>
</dbReference>
<dbReference type="Gene3D" id="3.60.15.10">
    <property type="entry name" value="Ribonuclease Z/Hydroxyacylglutathione hydrolase-like"/>
    <property type="match status" value="1"/>
</dbReference>
<dbReference type="InterPro" id="IPR001279">
    <property type="entry name" value="Metallo-B-lactamas"/>
</dbReference>
<evidence type="ECO:0000259" key="2">
    <source>
        <dbReference type="SMART" id="SM00849"/>
    </source>
</evidence>
<organism evidence="3 4">
    <name type="scientific">Candidatus Nealsonbacteria bacterium RBG_13_37_56</name>
    <dbReference type="NCBI Taxonomy" id="1801661"/>
    <lineage>
        <taxon>Bacteria</taxon>
        <taxon>Candidatus Nealsoniibacteriota</taxon>
    </lineage>
</organism>
<comment type="caution">
    <text evidence="3">The sequence shown here is derived from an EMBL/GenBank/DDBJ whole genome shotgun (WGS) entry which is preliminary data.</text>
</comment>
<protein>
    <recommendedName>
        <fullName evidence="2">Metallo-beta-lactamase domain-containing protein</fullName>
    </recommendedName>
</protein>
<dbReference type="Proteomes" id="UP000178893">
    <property type="component" value="Unassembled WGS sequence"/>
</dbReference>
<evidence type="ECO:0000256" key="1">
    <source>
        <dbReference type="SAM" id="Phobius"/>
    </source>
</evidence>
<keyword evidence="1" id="KW-1133">Transmembrane helix</keyword>
<dbReference type="SUPFAM" id="SSF56281">
    <property type="entry name" value="Metallo-hydrolase/oxidoreductase"/>
    <property type="match status" value="1"/>
</dbReference>
<gene>
    <name evidence="3" type="ORF">A2V72_01030</name>
</gene>
<evidence type="ECO:0000313" key="4">
    <source>
        <dbReference type="Proteomes" id="UP000178893"/>
    </source>
</evidence>
<sequence>MSIVKNKKVVWVVLAVLIGANVLVLMVVWELGRASVLEVIFFDVGQGDSIFIETKDGFQILIDGGPDLSVLEKLGQEMPFYDRTIDLVILTHPDHDHIFGLLEVLKRYQVKNILWTGVVKDTDEYKEWEKLIKEEGANIIIAQAGQKIICSLQKTHDRGNSAMGIFLNILYPLESLEGQEVEDSNDTSIVAQLVFNDNSFLLTGDISKKIESKLIDQNQELDSDILKVAHHGSKTSTSPEFLQAVSPETAVISVGENKWGHPAEEVLQRLEQFGIDILITKELGDVKFSF</sequence>
<dbReference type="InterPro" id="IPR052159">
    <property type="entry name" value="Competence_DNA_uptake"/>
</dbReference>
<proteinExistence type="predicted"/>
<feature type="domain" description="Metallo-beta-lactamase" evidence="2">
    <location>
        <begin position="46"/>
        <end position="256"/>
    </location>
</feature>
<dbReference type="InterPro" id="IPR035681">
    <property type="entry name" value="ComA-like_MBL"/>
</dbReference>
<name>A0A1G2DXF2_9BACT</name>
<dbReference type="PANTHER" id="PTHR30619:SF1">
    <property type="entry name" value="RECOMBINATION PROTEIN 2"/>
    <property type="match status" value="1"/>
</dbReference>
<dbReference type="SMART" id="SM00849">
    <property type="entry name" value="Lactamase_B"/>
    <property type="match status" value="1"/>
</dbReference>
<reference evidence="3 4" key="1">
    <citation type="journal article" date="2016" name="Nat. Commun.">
        <title>Thousands of microbial genomes shed light on interconnected biogeochemical processes in an aquifer system.</title>
        <authorList>
            <person name="Anantharaman K."/>
            <person name="Brown C.T."/>
            <person name="Hug L.A."/>
            <person name="Sharon I."/>
            <person name="Castelle C.J."/>
            <person name="Probst A.J."/>
            <person name="Thomas B.C."/>
            <person name="Singh A."/>
            <person name="Wilkins M.J."/>
            <person name="Karaoz U."/>
            <person name="Brodie E.L."/>
            <person name="Williams K.H."/>
            <person name="Hubbard S.S."/>
            <person name="Banfield J.F."/>
        </authorList>
    </citation>
    <scope>NUCLEOTIDE SEQUENCE [LARGE SCALE GENOMIC DNA]</scope>
</reference>
<dbReference type="InterPro" id="IPR036866">
    <property type="entry name" value="RibonucZ/Hydroxyglut_hydro"/>
</dbReference>
<accession>A0A1G2DXF2</accession>